<proteinExistence type="inferred from homology"/>
<dbReference type="RefSeq" id="WP_378313530.1">
    <property type="nucleotide sequence ID" value="NZ_JBHUKS010000037.1"/>
</dbReference>
<dbReference type="Pfam" id="PF00850">
    <property type="entry name" value="Hist_deacetyl"/>
    <property type="match status" value="1"/>
</dbReference>
<dbReference type="Gene3D" id="3.40.800.20">
    <property type="entry name" value="Histone deacetylase domain"/>
    <property type="match status" value="1"/>
</dbReference>
<sequence length="319" mass="34179">MPDAPWDVGARVGCLHALVEKAGLDLVRVEDFAPARLDELREFHDDGYVRAQRAGPWTNAGRAAVGAARELCRRIWAGELDNGYALVRPSGHHSERASPGGGCLFATGVLAVLEARRLGARRVLVVDWDAHHGNSQQTAFWSDPSVLTISIHQDRRWPAGTGGLDARGAGPGFGFSINVPVPPGAGGGVYREVFDRVVTPAADRFRPDFVLVACGFDSGYLDPSARLCLHSGDYGWMTGRMVEIAERHARGRLLLTQEGGYALGYLPLCFLRVLEALSGGESGIEDPFLARWGEDFAAAVSVEAAATVARCAAYVLDVG</sequence>
<keyword evidence="4" id="KW-1185">Reference proteome</keyword>
<protein>
    <submittedName>
        <fullName evidence="3">Class II histone deacetylase</fullName>
    </submittedName>
</protein>
<dbReference type="InterPro" id="IPR023801">
    <property type="entry name" value="His_deacetylse_dom"/>
</dbReference>
<evidence type="ECO:0000313" key="3">
    <source>
        <dbReference type="EMBL" id="MFD2474333.1"/>
    </source>
</evidence>
<dbReference type="InterPro" id="IPR023696">
    <property type="entry name" value="Ureohydrolase_dom_sf"/>
</dbReference>
<comment type="similarity">
    <text evidence="1">Belongs to the histone deacetylase family.</text>
</comment>
<feature type="domain" description="Histone deacetylase" evidence="2">
    <location>
        <begin position="59"/>
        <end position="276"/>
    </location>
</feature>
<gene>
    <name evidence="3" type="ORF">ACFSVL_43485</name>
</gene>
<evidence type="ECO:0000259" key="2">
    <source>
        <dbReference type="Pfam" id="PF00850"/>
    </source>
</evidence>
<dbReference type="PANTHER" id="PTHR10625:SF10">
    <property type="entry name" value="HISTONE DEACETYLASE HDAC1"/>
    <property type="match status" value="1"/>
</dbReference>
<dbReference type="PRINTS" id="PR01270">
    <property type="entry name" value="HDASUPER"/>
</dbReference>
<dbReference type="Proteomes" id="UP001597483">
    <property type="component" value="Unassembled WGS sequence"/>
</dbReference>
<name>A0ABW5HM00_9PSEU</name>
<dbReference type="InterPro" id="IPR000286">
    <property type="entry name" value="HDACs"/>
</dbReference>
<dbReference type="PANTHER" id="PTHR10625">
    <property type="entry name" value="HISTONE DEACETYLASE HDAC1-RELATED"/>
    <property type="match status" value="1"/>
</dbReference>
<evidence type="ECO:0000313" key="4">
    <source>
        <dbReference type="Proteomes" id="UP001597483"/>
    </source>
</evidence>
<dbReference type="SUPFAM" id="SSF52768">
    <property type="entry name" value="Arginase/deacetylase"/>
    <property type="match status" value="1"/>
</dbReference>
<accession>A0ABW5HM00</accession>
<organism evidence="3 4">
    <name type="scientific">Amycolatopsis silviterrae</name>
    <dbReference type="NCBI Taxonomy" id="1656914"/>
    <lineage>
        <taxon>Bacteria</taxon>
        <taxon>Bacillati</taxon>
        <taxon>Actinomycetota</taxon>
        <taxon>Actinomycetes</taxon>
        <taxon>Pseudonocardiales</taxon>
        <taxon>Pseudonocardiaceae</taxon>
        <taxon>Amycolatopsis</taxon>
    </lineage>
</organism>
<reference evidence="4" key="1">
    <citation type="journal article" date="2019" name="Int. J. Syst. Evol. Microbiol.">
        <title>The Global Catalogue of Microorganisms (GCM) 10K type strain sequencing project: providing services to taxonomists for standard genome sequencing and annotation.</title>
        <authorList>
            <consortium name="The Broad Institute Genomics Platform"/>
            <consortium name="The Broad Institute Genome Sequencing Center for Infectious Disease"/>
            <person name="Wu L."/>
            <person name="Ma J."/>
        </authorList>
    </citation>
    <scope>NUCLEOTIDE SEQUENCE [LARGE SCALE GENOMIC DNA]</scope>
    <source>
        <strain evidence="4">CGMCC 4.7641</strain>
    </source>
</reference>
<evidence type="ECO:0000256" key="1">
    <source>
        <dbReference type="ARBA" id="ARBA00005947"/>
    </source>
</evidence>
<comment type="caution">
    <text evidence="3">The sequence shown here is derived from an EMBL/GenBank/DDBJ whole genome shotgun (WGS) entry which is preliminary data.</text>
</comment>
<dbReference type="EMBL" id="JBHUKS010000037">
    <property type="protein sequence ID" value="MFD2474333.1"/>
    <property type="molecule type" value="Genomic_DNA"/>
</dbReference>
<dbReference type="InterPro" id="IPR037138">
    <property type="entry name" value="His_deacetylse_dom_sf"/>
</dbReference>